<evidence type="ECO:0000256" key="5">
    <source>
        <dbReference type="ARBA" id="ARBA00039545"/>
    </source>
</evidence>
<reference evidence="9" key="1">
    <citation type="submission" date="2020-11" db="EMBL/GenBank/DDBJ databases">
        <title>Bacterial whole genome sequence for Caenimonas sp. DR4.4.</title>
        <authorList>
            <person name="Le V."/>
            <person name="Ko S.-R."/>
            <person name="Ahn C.-Y."/>
            <person name="Oh H.-M."/>
        </authorList>
    </citation>
    <scope>NUCLEOTIDE SEQUENCE</scope>
    <source>
        <strain evidence="9">DR4.4</strain>
    </source>
</reference>
<dbReference type="GO" id="GO:0004467">
    <property type="term" value="F:long-chain fatty acid-CoA ligase activity"/>
    <property type="evidence" value="ECO:0007669"/>
    <property type="project" value="UniProtKB-EC"/>
</dbReference>
<evidence type="ECO:0000256" key="1">
    <source>
        <dbReference type="ARBA" id="ARBA00004170"/>
    </source>
</evidence>
<dbReference type="EC" id="6.2.1.3" evidence="4"/>
<feature type="domain" description="AMP-dependent synthetase/ligase" evidence="7">
    <location>
        <begin position="8"/>
        <end position="356"/>
    </location>
</feature>
<name>A0A931H4K6_9BURK</name>
<sequence length="505" mass="53446">MNVLDSIARQVRAYPQRPALILGANTLTYRQLWQNAARAASHLQAQGVAQGDCVAVAKMNPQAYLVIVMALARLGAVSTLVQPGWNAGKRAQVFLRNGVSAWVQGDDAGPAQAQQGVPGLRAITAQSLFAPLPQDAVVPKLAQGLEDRPWRIGLSSGTTGEGKSIPWTHGQVARLHRVSLDVYAAGPGERLLVFADLGIGLGMGHAMMQLAGGGAVILSDSIQPGAFFEAASQHRATQALTTTAIAFTLLEHASAVGAPRLPALRSLLLGGATVPPALRQGLQDKVCPNLQVTYGSTETGTLARSDHHSHLARPESAGRVMPWITAQAVDDSDRPLPPGEAGRLRFRSAAMASSYLGNPDATAQVFRDGWYYPGDVGALDDEGYLVLGGRNDDLINLQGVKVNPAQVEDAMASHPQVIEAAAVEVLQRNGRKALAAAVVARFAFETRELRAHVRERLGRLATPSLVLFVESLPKNEAGKLMRGELQARIEKAIGDSGPDDSAHAN</sequence>
<dbReference type="Proteomes" id="UP000651050">
    <property type="component" value="Unassembled WGS sequence"/>
</dbReference>
<dbReference type="InterPro" id="IPR045851">
    <property type="entry name" value="AMP-bd_C_sf"/>
</dbReference>
<dbReference type="InterPro" id="IPR042099">
    <property type="entry name" value="ANL_N_sf"/>
</dbReference>
<dbReference type="Gene3D" id="3.40.50.12780">
    <property type="entry name" value="N-terminal domain of ligase-like"/>
    <property type="match status" value="1"/>
</dbReference>
<dbReference type="AlphaFoldDB" id="A0A931H4K6"/>
<dbReference type="GO" id="GO:0016020">
    <property type="term" value="C:membrane"/>
    <property type="evidence" value="ECO:0007669"/>
    <property type="project" value="UniProtKB-SubCell"/>
</dbReference>
<dbReference type="Pfam" id="PF13193">
    <property type="entry name" value="AMP-binding_C"/>
    <property type="match status" value="1"/>
</dbReference>
<evidence type="ECO:0000256" key="3">
    <source>
        <dbReference type="ARBA" id="ARBA00022598"/>
    </source>
</evidence>
<comment type="caution">
    <text evidence="9">The sequence shown here is derived from an EMBL/GenBank/DDBJ whole genome shotgun (WGS) entry which is preliminary data.</text>
</comment>
<evidence type="ECO:0000259" key="8">
    <source>
        <dbReference type="Pfam" id="PF13193"/>
    </source>
</evidence>
<comment type="subcellular location">
    <subcellularLocation>
        <location evidence="1">Membrane</location>
        <topology evidence="1">Peripheral membrane protein</topology>
    </subcellularLocation>
</comment>
<evidence type="ECO:0000313" key="10">
    <source>
        <dbReference type="Proteomes" id="UP000651050"/>
    </source>
</evidence>
<dbReference type="InterPro" id="IPR000873">
    <property type="entry name" value="AMP-dep_synth/lig_dom"/>
</dbReference>
<dbReference type="InterPro" id="IPR050237">
    <property type="entry name" value="ATP-dep_AMP-bd_enzyme"/>
</dbReference>
<gene>
    <name evidence="9" type="ORF">I5803_10195</name>
</gene>
<dbReference type="SUPFAM" id="SSF56801">
    <property type="entry name" value="Acetyl-CoA synthetase-like"/>
    <property type="match status" value="1"/>
</dbReference>
<feature type="domain" description="AMP-binding enzyme C-terminal" evidence="8">
    <location>
        <begin position="406"/>
        <end position="479"/>
    </location>
</feature>
<dbReference type="Pfam" id="PF00501">
    <property type="entry name" value="AMP-binding"/>
    <property type="match status" value="1"/>
</dbReference>
<proteinExistence type="predicted"/>
<evidence type="ECO:0000256" key="2">
    <source>
        <dbReference type="ARBA" id="ARBA00005005"/>
    </source>
</evidence>
<keyword evidence="10" id="KW-1185">Reference proteome</keyword>
<evidence type="ECO:0000256" key="4">
    <source>
        <dbReference type="ARBA" id="ARBA00026121"/>
    </source>
</evidence>
<comment type="pathway">
    <text evidence="2">Lipid metabolism; fatty acid beta-oxidation.</text>
</comment>
<evidence type="ECO:0000313" key="9">
    <source>
        <dbReference type="EMBL" id="MBG9388392.1"/>
    </source>
</evidence>
<protein>
    <recommendedName>
        <fullName evidence="5">Long-chain-fatty-acid--CoA ligase</fullName>
        <ecNumber evidence="4">6.2.1.3</ecNumber>
    </recommendedName>
    <alternativeName>
        <fullName evidence="6">Long-chain acyl-CoA synthetase</fullName>
    </alternativeName>
</protein>
<evidence type="ECO:0000259" key="7">
    <source>
        <dbReference type="Pfam" id="PF00501"/>
    </source>
</evidence>
<organism evidence="9 10">
    <name type="scientific">Caenimonas aquaedulcis</name>
    <dbReference type="NCBI Taxonomy" id="2793270"/>
    <lineage>
        <taxon>Bacteria</taxon>
        <taxon>Pseudomonadati</taxon>
        <taxon>Pseudomonadota</taxon>
        <taxon>Betaproteobacteria</taxon>
        <taxon>Burkholderiales</taxon>
        <taxon>Comamonadaceae</taxon>
        <taxon>Caenimonas</taxon>
    </lineage>
</organism>
<dbReference type="RefSeq" id="WP_196986259.1">
    <property type="nucleotide sequence ID" value="NZ_JADWYS010000001.1"/>
</dbReference>
<keyword evidence="3" id="KW-0436">Ligase</keyword>
<dbReference type="EMBL" id="JADWYS010000001">
    <property type="protein sequence ID" value="MBG9388392.1"/>
    <property type="molecule type" value="Genomic_DNA"/>
</dbReference>
<dbReference type="Gene3D" id="3.30.300.30">
    <property type="match status" value="1"/>
</dbReference>
<evidence type="ECO:0000256" key="6">
    <source>
        <dbReference type="ARBA" id="ARBA00042773"/>
    </source>
</evidence>
<dbReference type="PANTHER" id="PTHR43767">
    <property type="entry name" value="LONG-CHAIN-FATTY-ACID--COA LIGASE"/>
    <property type="match status" value="1"/>
</dbReference>
<dbReference type="PANTHER" id="PTHR43767:SF8">
    <property type="entry name" value="LONG-CHAIN-FATTY-ACID--COA LIGASE"/>
    <property type="match status" value="1"/>
</dbReference>
<dbReference type="InterPro" id="IPR025110">
    <property type="entry name" value="AMP-bd_C"/>
</dbReference>
<accession>A0A931H4K6</accession>